<dbReference type="OrthoDB" id="8264993at2"/>
<evidence type="ECO:0000313" key="4">
    <source>
        <dbReference type="Proteomes" id="UP000309138"/>
    </source>
</evidence>
<feature type="region of interest" description="Disordered" evidence="1">
    <location>
        <begin position="158"/>
        <end position="180"/>
    </location>
</feature>
<proteinExistence type="predicted"/>
<evidence type="ECO:0000256" key="1">
    <source>
        <dbReference type="SAM" id="MobiDB-lite"/>
    </source>
</evidence>
<accession>A0A4U1L0V8</accession>
<evidence type="ECO:0000259" key="2">
    <source>
        <dbReference type="SMART" id="SM00974"/>
    </source>
</evidence>
<evidence type="ECO:0000313" key="3">
    <source>
        <dbReference type="EMBL" id="TKD50242.1"/>
    </source>
</evidence>
<dbReference type="SMART" id="SM00974">
    <property type="entry name" value="T5orf172"/>
    <property type="match status" value="1"/>
</dbReference>
<feature type="domain" description="Bacteriophage T5 Orf172 DNA-binding" evidence="2">
    <location>
        <begin position="60"/>
        <end position="133"/>
    </location>
</feature>
<gene>
    <name evidence="3" type="ORF">FBR43_05325</name>
</gene>
<organism evidence="3 4">
    <name type="scientific">Sphingomonas baiyangensis</name>
    <dbReference type="NCBI Taxonomy" id="2572576"/>
    <lineage>
        <taxon>Bacteria</taxon>
        <taxon>Pseudomonadati</taxon>
        <taxon>Pseudomonadota</taxon>
        <taxon>Alphaproteobacteria</taxon>
        <taxon>Sphingomonadales</taxon>
        <taxon>Sphingomonadaceae</taxon>
        <taxon>Sphingomonas</taxon>
    </lineage>
</organism>
<name>A0A4U1L0V8_9SPHN</name>
<protein>
    <submittedName>
        <fullName evidence="3">GIY-YIG nuclease family protein</fullName>
    </submittedName>
</protein>
<reference evidence="3 4" key="1">
    <citation type="submission" date="2019-04" db="EMBL/GenBank/DDBJ databases">
        <authorList>
            <person name="Yang Y."/>
            <person name="Wei D."/>
        </authorList>
    </citation>
    <scope>NUCLEOTIDE SEQUENCE [LARGE SCALE GENOMIC DNA]</scope>
    <source>
        <strain evidence="3 4">L-1-4w-11</strain>
    </source>
</reference>
<sequence length="180" mass="20059">MKTAPENIGNTSFPARPQHFCRRSTRVPHPFAKNMRAQETAHMATRNLYEMPCYTYFVSEGPRGPIKIGSTTDPARRLATMQIGNSQKLKMFGLVLAKASPEARWHQRFAAQRLGGEWFKRTPELLAAIAAEATHRLLPHSRDGLTTRMDRLVLIQEARLNTPTPPTSARAPQNVGGSNG</sequence>
<dbReference type="Proteomes" id="UP000309138">
    <property type="component" value="Unassembled WGS sequence"/>
</dbReference>
<dbReference type="InterPro" id="IPR018306">
    <property type="entry name" value="Phage_T5_Orf172_DNA-bd"/>
</dbReference>
<dbReference type="Pfam" id="PF13455">
    <property type="entry name" value="MUG113"/>
    <property type="match status" value="1"/>
</dbReference>
<dbReference type="EMBL" id="SWKR01000002">
    <property type="protein sequence ID" value="TKD50242.1"/>
    <property type="molecule type" value="Genomic_DNA"/>
</dbReference>
<dbReference type="RefSeq" id="WP_136942185.1">
    <property type="nucleotide sequence ID" value="NZ_SWKR01000002.1"/>
</dbReference>
<keyword evidence="4" id="KW-1185">Reference proteome</keyword>
<comment type="caution">
    <text evidence="3">The sequence shown here is derived from an EMBL/GenBank/DDBJ whole genome shotgun (WGS) entry which is preliminary data.</text>
</comment>
<dbReference type="AlphaFoldDB" id="A0A4U1L0V8"/>